<dbReference type="EMBL" id="BLLK01000045">
    <property type="protein sequence ID" value="GFH51330.1"/>
    <property type="molecule type" value="Genomic_DNA"/>
</dbReference>
<dbReference type="Proteomes" id="UP001054902">
    <property type="component" value="Unassembled WGS sequence"/>
</dbReference>
<feature type="chain" id="PRO_5042058079" evidence="1">
    <location>
        <begin position="16"/>
        <end position="287"/>
    </location>
</feature>
<comment type="caution">
    <text evidence="2">The sequence shown here is derived from an EMBL/GenBank/DDBJ whole genome shotgun (WGS) entry which is preliminary data.</text>
</comment>
<keyword evidence="3" id="KW-1185">Reference proteome</keyword>
<protein>
    <submittedName>
        <fullName evidence="2">Uncharacterized protein</fullName>
    </submittedName>
</protein>
<accession>A0AAD3CUV0</accession>
<gene>
    <name evidence="2" type="ORF">CTEN210_07806</name>
</gene>
<keyword evidence="1" id="KW-0732">Signal</keyword>
<evidence type="ECO:0000256" key="1">
    <source>
        <dbReference type="SAM" id="SignalP"/>
    </source>
</evidence>
<name>A0AAD3CUV0_9STRA</name>
<feature type="signal peptide" evidence="1">
    <location>
        <begin position="1"/>
        <end position="15"/>
    </location>
</feature>
<dbReference type="AlphaFoldDB" id="A0AAD3CUV0"/>
<evidence type="ECO:0000313" key="3">
    <source>
        <dbReference type="Proteomes" id="UP001054902"/>
    </source>
</evidence>
<evidence type="ECO:0000313" key="2">
    <source>
        <dbReference type="EMBL" id="GFH51330.1"/>
    </source>
</evidence>
<sequence>MKIVIYLFVLCTANAFVPHAPRRAKFALKVQSQKDFYDSEESTTFDASDLSDPAVEVAAMASAVRIADKLLKKKKTELQNETTEHVQKQYVMLKKASIDLTELYAQYQKDPTSFRKDFASKGKEQSALALEMLEAVIADTAEEMLDLEREEQYFIHAFNEALEREEIAEAKAAQARTLENSASKDLSLIDDFNDNYEIDERKRELNRFHVGEIEEQAENRLKTEAMIEEREYLIQDFDVKKKIEALKEKEENLKTDLDAIKDIIRDQLRAEWNDTKSSETQNYLDSL</sequence>
<organism evidence="2 3">
    <name type="scientific">Chaetoceros tenuissimus</name>
    <dbReference type="NCBI Taxonomy" id="426638"/>
    <lineage>
        <taxon>Eukaryota</taxon>
        <taxon>Sar</taxon>
        <taxon>Stramenopiles</taxon>
        <taxon>Ochrophyta</taxon>
        <taxon>Bacillariophyta</taxon>
        <taxon>Coscinodiscophyceae</taxon>
        <taxon>Chaetocerotophycidae</taxon>
        <taxon>Chaetocerotales</taxon>
        <taxon>Chaetocerotaceae</taxon>
        <taxon>Chaetoceros</taxon>
    </lineage>
</organism>
<proteinExistence type="predicted"/>
<reference evidence="2 3" key="1">
    <citation type="journal article" date="2021" name="Sci. Rep.">
        <title>The genome of the diatom Chaetoceros tenuissimus carries an ancient integrated fragment of an extant virus.</title>
        <authorList>
            <person name="Hongo Y."/>
            <person name="Kimura K."/>
            <person name="Takaki Y."/>
            <person name="Yoshida Y."/>
            <person name="Baba S."/>
            <person name="Kobayashi G."/>
            <person name="Nagasaki K."/>
            <person name="Hano T."/>
            <person name="Tomaru Y."/>
        </authorList>
    </citation>
    <scope>NUCLEOTIDE SEQUENCE [LARGE SCALE GENOMIC DNA]</scope>
    <source>
        <strain evidence="2 3">NIES-3715</strain>
    </source>
</reference>